<dbReference type="AlphaFoldDB" id="A0A5B9FXW2"/>
<dbReference type="RefSeq" id="WP_147583170.1">
    <property type="nucleotide sequence ID" value="NZ_CP042831.1"/>
</dbReference>
<reference evidence="1 2" key="1">
    <citation type="submission" date="2019-08" db="EMBL/GenBank/DDBJ databases">
        <title>Flavobacterium alkalisoli sp. nov., isolated from rhizosphere soil of Suaeda salsa.</title>
        <authorList>
            <person name="Sun J.-Q."/>
            <person name="Xu L."/>
        </authorList>
    </citation>
    <scope>NUCLEOTIDE SEQUENCE [LARGE SCALE GENOMIC DNA]</scope>
    <source>
        <strain evidence="1 2">XS-5</strain>
    </source>
</reference>
<keyword evidence="2" id="KW-1185">Reference proteome</keyword>
<protein>
    <submittedName>
        <fullName evidence="1">Uncharacterized protein</fullName>
    </submittedName>
</protein>
<accession>A0A5B9FXW2</accession>
<evidence type="ECO:0000313" key="1">
    <source>
        <dbReference type="EMBL" id="QEE49662.1"/>
    </source>
</evidence>
<dbReference type="EMBL" id="CP042831">
    <property type="protein sequence ID" value="QEE49662.1"/>
    <property type="molecule type" value="Genomic_DNA"/>
</dbReference>
<evidence type="ECO:0000313" key="2">
    <source>
        <dbReference type="Proteomes" id="UP000321222"/>
    </source>
</evidence>
<gene>
    <name evidence="1" type="ORF">FUA48_08710</name>
</gene>
<dbReference type="KEGG" id="fak:FUA48_08710"/>
<sequence length="138" mass="15819">MENIPGTDYNKGIVLYGNDHKKAIAKAKELAKYSTKPEKVLYLNSLETRKLFNNHFILNEIEDKDYLIITGLKTLQHLYAVASKVTGVFLVEPQNKPAYDYMFKQIIVILNTTPPPSPAELLELDPSTKRRFTFIECK</sequence>
<name>A0A5B9FXW2_9FLAO</name>
<dbReference type="Proteomes" id="UP000321222">
    <property type="component" value="Chromosome"/>
</dbReference>
<organism evidence="1 2">
    <name type="scientific">Flavobacterium alkalisoli</name>
    <dbReference type="NCBI Taxonomy" id="2602769"/>
    <lineage>
        <taxon>Bacteria</taxon>
        <taxon>Pseudomonadati</taxon>
        <taxon>Bacteroidota</taxon>
        <taxon>Flavobacteriia</taxon>
        <taxon>Flavobacteriales</taxon>
        <taxon>Flavobacteriaceae</taxon>
        <taxon>Flavobacterium</taxon>
    </lineage>
</organism>
<proteinExistence type="predicted"/>